<comment type="catalytic activity">
    <reaction evidence="1">
        <text>S-ubiquitinyl-[E2 ubiquitin-conjugating enzyme]-L-cysteine + [acceptor protein]-L-lysine = [E2 ubiquitin-conjugating enzyme]-L-cysteine + N(6)-ubiquitinyl-[acceptor protein]-L-lysine.</text>
        <dbReference type="EC" id="2.3.2.27"/>
    </reaction>
</comment>
<dbReference type="GO" id="GO:0008270">
    <property type="term" value="F:zinc ion binding"/>
    <property type="evidence" value="ECO:0007669"/>
    <property type="project" value="UniProtKB-KW"/>
</dbReference>
<keyword evidence="7" id="KW-0862">Zinc</keyword>
<dbReference type="PANTHER" id="PTHR22937:SF224">
    <property type="entry name" value="E3 UBIQUITIN-PROTEIN LIGASE MBR1-RELATED"/>
    <property type="match status" value="1"/>
</dbReference>
<evidence type="ECO:0000256" key="8">
    <source>
        <dbReference type="SAM" id="MobiDB-lite"/>
    </source>
</evidence>
<dbReference type="AlphaFoldDB" id="A0A4S4EM83"/>
<proteinExistence type="predicted"/>
<evidence type="ECO:0000256" key="5">
    <source>
        <dbReference type="ARBA" id="ARBA00022771"/>
    </source>
</evidence>
<evidence type="ECO:0000256" key="2">
    <source>
        <dbReference type="ARBA" id="ARBA00012483"/>
    </source>
</evidence>
<accession>A0A4S4EM83</accession>
<dbReference type="InterPro" id="IPR045191">
    <property type="entry name" value="MBR1/2-like"/>
</dbReference>
<dbReference type="EMBL" id="SDRB02003682">
    <property type="protein sequence ID" value="THG17146.1"/>
    <property type="molecule type" value="Genomic_DNA"/>
</dbReference>
<keyword evidence="6" id="KW-0833">Ubl conjugation pathway</keyword>
<feature type="compositionally biased region" description="Polar residues" evidence="8">
    <location>
        <begin position="372"/>
        <end position="382"/>
    </location>
</feature>
<keyword evidence="10" id="KW-1185">Reference proteome</keyword>
<evidence type="ECO:0000256" key="1">
    <source>
        <dbReference type="ARBA" id="ARBA00000900"/>
    </source>
</evidence>
<evidence type="ECO:0000256" key="6">
    <source>
        <dbReference type="ARBA" id="ARBA00022786"/>
    </source>
</evidence>
<keyword evidence="4" id="KW-0479">Metal-binding</keyword>
<comment type="caution">
    <text evidence="9">The sequence shown here is derived from an EMBL/GenBank/DDBJ whole genome shotgun (WGS) entry which is preliminary data.</text>
</comment>
<organism evidence="9 10">
    <name type="scientific">Camellia sinensis var. sinensis</name>
    <name type="common">China tea</name>
    <dbReference type="NCBI Taxonomy" id="542762"/>
    <lineage>
        <taxon>Eukaryota</taxon>
        <taxon>Viridiplantae</taxon>
        <taxon>Streptophyta</taxon>
        <taxon>Embryophyta</taxon>
        <taxon>Tracheophyta</taxon>
        <taxon>Spermatophyta</taxon>
        <taxon>Magnoliopsida</taxon>
        <taxon>eudicotyledons</taxon>
        <taxon>Gunneridae</taxon>
        <taxon>Pentapetalae</taxon>
        <taxon>asterids</taxon>
        <taxon>Ericales</taxon>
        <taxon>Theaceae</taxon>
        <taxon>Camellia</taxon>
    </lineage>
</organism>
<protein>
    <recommendedName>
        <fullName evidence="2">RING-type E3 ubiquitin transferase</fullName>
        <ecNumber evidence="2">2.3.2.27</ecNumber>
    </recommendedName>
</protein>
<dbReference type="GO" id="GO:0061630">
    <property type="term" value="F:ubiquitin protein ligase activity"/>
    <property type="evidence" value="ECO:0007669"/>
    <property type="project" value="UniProtKB-EC"/>
</dbReference>
<reference evidence="9 10" key="1">
    <citation type="journal article" date="2018" name="Proc. Natl. Acad. Sci. U.S.A.">
        <title>Draft genome sequence of Camellia sinensis var. sinensis provides insights into the evolution of the tea genome and tea quality.</title>
        <authorList>
            <person name="Wei C."/>
            <person name="Yang H."/>
            <person name="Wang S."/>
            <person name="Zhao J."/>
            <person name="Liu C."/>
            <person name="Gao L."/>
            <person name="Xia E."/>
            <person name="Lu Y."/>
            <person name="Tai Y."/>
            <person name="She G."/>
            <person name="Sun J."/>
            <person name="Cao H."/>
            <person name="Tong W."/>
            <person name="Gao Q."/>
            <person name="Li Y."/>
            <person name="Deng W."/>
            <person name="Jiang X."/>
            <person name="Wang W."/>
            <person name="Chen Q."/>
            <person name="Zhang S."/>
            <person name="Li H."/>
            <person name="Wu J."/>
            <person name="Wang P."/>
            <person name="Li P."/>
            <person name="Shi C."/>
            <person name="Zheng F."/>
            <person name="Jian J."/>
            <person name="Huang B."/>
            <person name="Shan D."/>
            <person name="Shi M."/>
            <person name="Fang C."/>
            <person name="Yue Y."/>
            <person name="Li F."/>
            <person name="Li D."/>
            <person name="Wei S."/>
            <person name="Han B."/>
            <person name="Jiang C."/>
            <person name="Yin Y."/>
            <person name="Xia T."/>
            <person name="Zhang Z."/>
            <person name="Bennetzen J.L."/>
            <person name="Zhao S."/>
            <person name="Wan X."/>
        </authorList>
    </citation>
    <scope>NUCLEOTIDE SEQUENCE [LARGE SCALE GENOMIC DNA]</scope>
    <source>
        <strain evidence="10">cv. Shuchazao</strain>
        <tissue evidence="9">Leaf</tissue>
    </source>
</reference>
<evidence type="ECO:0000256" key="7">
    <source>
        <dbReference type="ARBA" id="ARBA00022833"/>
    </source>
</evidence>
<keyword evidence="5" id="KW-0863">Zinc-finger</keyword>
<evidence type="ECO:0000256" key="4">
    <source>
        <dbReference type="ARBA" id="ARBA00022723"/>
    </source>
</evidence>
<evidence type="ECO:0000256" key="3">
    <source>
        <dbReference type="ARBA" id="ARBA00022679"/>
    </source>
</evidence>
<dbReference type="Proteomes" id="UP000306102">
    <property type="component" value="Unassembled WGS sequence"/>
</dbReference>
<dbReference type="PANTHER" id="PTHR22937">
    <property type="entry name" value="E3 UBIQUITIN-PROTEIN LIGASE RNF165"/>
    <property type="match status" value="1"/>
</dbReference>
<feature type="region of interest" description="Disordered" evidence="8">
    <location>
        <begin position="28"/>
        <end position="53"/>
    </location>
</feature>
<keyword evidence="3" id="KW-0808">Transferase</keyword>
<evidence type="ECO:0000313" key="10">
    <source>
        <dbReference type="Proteomes" id="UP000306102"/>
    </source>
</evidence>
<feature type="region of interest" description="Disordered" evidence="8">
    <location>
        <begin position="362"/>
        <end position="392"/>
    </location>
</feature>
<dbReference type="EC" id="2.3.2.27" evidence="2"/>
<sequence length="392" mass="44131">MHILDLPRNTPSFPWNATLNSGVGGSSSSLMLSGHKGASLQEEASFRSTPRNNMEHPMAVPPTEMRNSVQDSNNWYLSTRNTSTSTSVPSSSRISLSSAIRPFPTAYTPHRNPSTQNQPRFVSFVDSKSKALRAYFPPSRSCPSSSEETIMPSGANNQGHHPLYPRLALLELPGDDVNGWRALAADIEGRHRLVSEIRQVLNTMRRGENLRAEDYMLFDPYINGAAELYDRHRDMRLDVDNMSYEELLALEERIGNVSTGLSEETIMKSMQQQKYLSIAVVSQSNLEPCCICRMDKAIHIPTKPKLADSKNKHSVLTTETKTCTRTQEEYNLRMQILYKQCSSEGAYGETKKNQNQNQIMYKLETGRKRKNSQISFPPTSEHPNGGSIERKQ</sequence>
<gene>
    <name evidence="9" type="ORF">TEA_008629</name>
</gene>
<evidence type="ECO:0000313" key="9">
    <source>
        <dbReference type="EMBL" id="THG17146.1"/>
    </source>
</evidence>
<name>A0A4S4EM83_CAMSN</name>